<accession>A0A9D9H810</accession>
<sequence>MQIFRYKANSPTGFEIVNVADDYELQKGELAGLPTPCYTPMKLDASGNLVSATLDESNQVAQKYLKDSGLSNNGVSTDQQIATLSKEFAMTMKMQSKTDSSVLTEVAQLKKQVQDMQTQMAAQVSIDNSRAANTSSTTTGEA</sequence>
<dbReference type="EMBL" id="JADIMP010000020">
    <property type="protein sequence ID" value="MBO8441014.1"/>
    <property type="molecule type" value="Genomic_DNA"/>
</dbReference>
<proteinExistence type="predicted"/>
<gene>
    <name evidence="1" type="ORF">IAA89_00985</name>
</gene>
<organism evidence="1 2">
    <name type="scientific">Candidatus Gallilactobacillus intestinavium</name>
    <dbReference type="NCBI Taxonomy" id="2840838"/>
    <lineage>
        <taxon>Bacteria</taxon>
        <taxon>Bacillati</taxon>
        <taxon>Bacillota</taxon>
        <taxon>Bacilli</taxon>
        <taxon>Lactobacillales</taxon>
        <taxon>Lactobacillaceae</taxon>
        <taxon>Lactobacillaceae incertae sedis</taxon>
        <taxon>Candidatus Gallilactobacillus</taxon>
    </lineage>
</organism>
<evidence type="ECO:0000313" key="1">
    <source>
        <dbReference type="EMBL" id="MBO8441014.1"/>
    </source>
</evidence>
<dbReference type="AlphaFoldDB" id="A0A9D9H810"/>
<protein>
    <submittedName>
        <fullName evidence="1">Uncharacterized protein</fullName>
    </submittedName>
</protein>
<reference evidence="1" key="1">
    <citation type="submission" date="2020-10" db="EMBL/GenBank/DDBJ databases">
        <authorList>
            <person name="Gilroy R."/>
        </authorList>
    </citation>
    <scope>NUCLEOTIDE SEQUENCE</scope>
    <source>
        <strain evidence="1">C6-149</strain>
    </source>
</reference>
<evidence type="ECO:0000313" key="2">
    <source>
        <dbReference type="Proteomes" id="UP000823614"/>
    </source>
</evidence>
<comment type="caution">
    <text evidence="1">The sequence shown here is derived from an EMBL/GenBank/DDBJ whole genome shotgun (WGS) entry which is preliminary data.</text>
</comment>
<name>A0A9D9H810_9LACO</name>
<dbReference type="Proteomes" id="UP000823614">
    <property type="component" value="Unassembled WGS sequence"/>
</dbReference>
<reference evidence="1" key="2">
    <citation type="journal article" date="2021" name="PeerJ">
        <title>Extensive microbial diversity within the chicken gut microbiome revealed by metagenomics and culture.</title>
        <authorList>
            <person name="Gilroy R."/>
            <person name="Ravi A."/>
            <person name="Getino M."/>
            <person name="Pursley I."/>
            <person name="Horton D.L."/>
            <person name="Alikhan N.F."/>
            <person name="Baker D."/>
            <person name="Gharbi K."/>
            <person name="Hall N."/>
            <person name="Watson M."/>
            <person name="Adriaenssens E.M."/>
            <person name="Foster-Nyarko E."/>
            <person name="Jarju S."/>
            <person name="Secka A."/>
            <person name="Antonio M."/>
            <person name="Oren A."/>
            <person name="Chaudhuri R.R."/>
            <person name="La Ragione R."/>
            <person name="Hildebrand F."/>
            <person name="Pallen M.J."/>
        </authorList>
    </citation>
    <scope>NUCLEOTIDE SEQUENCE</scope>
    <source>
        <strain evidence="1">C6-149</strain>
    </source>
</reference>